<reference evidence="2" key="2">
    <citation type="submission" date="2023-06" db="EMBL/GenBank/DDBJ databases">
        <authorList>
            <consortium name="Lawrence Berkeley National Laboratory"/>
            <person name="Haridas S."/>
            <person name="Hensen N."/>
            <person name="Bonometti L."/>
            <person name="Westerberg I."/>
            <person name="Brannstrom I.O."/>
            <person name="Guillou S."/>
            <person name="Cros-Aarteil S."/>
            <person name="Calhoun S."/>
            <person name="Kuo A."/>
            <person name="Mondo S."/>
            <person name="Pangilinan J."/>
            <person name="Riley R."/>
            <person name="LaButti K."/>
            <person name="Andreopoulos B."/>
            <person name="Lipzen A."/>
            <person name="Chen C."/>
            <person name="Yanf M."/>
            <person name="Daum C."/>
            <person name="Ng V."/>
            <person name="Clum A."/>
            <person name="Steindorff A."/>
            <person name="Ohm R."/>
            <person name="Martin F."/>
            <person name="Silar P."/>
            <person name="Natvig D."/>
            <person name="Lalanne C."/>
            <person name="Gautier V."/>
            <person name="Ament-velasquez S.L."/>
            <person name="Kruys A."/>
            <person name="Hutchinson M.I."/>
            <person name="Powell A.J."/>
            <person name="Barry K."/>
            <person name="Miller A.N."/>
            <person name="Grigoriev I.V."/>
            <person name="Debuchy R."/>
            <person name="Gladieux P."/>
            <person name="Thoren M.H."/>
            <person name="Johannesson H."/>
        </authorList>
    </citation>
    <scope>NUCLEOTIDE SEQUENCE</scope>
    <source>
        <strain evidence="2">CBS 232.78</strain>
    </source>
</reference>
<gene>
    <name evidence="2" type="ORF">B0H63DRAFT_8237</name>
</gene>
<dbReference type="GO" id="GO:0005737">
    <property type="term" value="C:cytoplasm"/>
    <property type="evidence" value="ECO:0007669"/>
    <property type="project" value="TreeGrafter"/>
</dbReference>
<accession>A0AAE0P499</accession>
<dbReference type="PANTHER" id="PTHR43544">
    <property type="entry name" value="SHORT-CHAIN DEHYDROGENASE/REDUCTASE"/>
    <property type="match status" value="1"/>
</dbReference>
<dbReference type="EMBL" id="JAULSW010000001">
    <property type="protein sequence ID" value="KAK3393057.1"/>
    <property type="molecule type" value="Genomic_DNA"/>
</dbReference>
<evidence type="ECO:0000313" key="2">
    <source>
        <dbReference type="EMBL" id="KAK3393057.1"/>
    </source>
</evidence>
<reference evidence="2" key="1">
    <citation type="journal article" date="2023" name="Mol. Phylogenet. Evol.">
        <title>Genome-scale phylogeny and comparative genomics of the fungal order Sordariales.</title>
        <authorList>
            <person name="Hensen N."/>
            <person name="Bonometti L."/>
            <person name="Westerberg I."/>
            <person name="Brannstrom I.O."/>
            <person name="Guillou S."/>
            <person name="Cros-Aarteil S."/>
            <person name="Calhoun S."/>
            <person name="Haridas S."/>
            <person name="Kuo A."/>
            <person name="Mondo S."/>
            <person name="Pangilinan J."/>
            <person name="Riley R."/>
            <person name="LaButti K."/>
            <person name="Andreopoulos B."/>
            <person name="Lipzen A."/>
            <person name="Chen C."/>
            <person name="Yan M."/>
            <person name="Daum C."/>
            <person name="Ng V."/>
            <person name="Clum A."/>
            <person name="Steindorff A."/>
            <person name="Ohm R.A."/>
            <person name="Martin F."/>
            <person name="Silar P."/>
            <person name="Natvig D.O."/>
            <person name="Lalanne C."/>
            <person name="Gautier V."/>
            <person name="Ament-Velasquez S.L."/>
            <person name="Kruys A."/>
            <person name="Hutchinson M.I."/>
            <person name="Powell A.J."/>
            <person name="Barry K."/>
            <person name="Miller A.N."/>
            <person name="Grigoriev I.V."/>
            <person name="Debuchy R."/>
            <person name="Gladieux P."/>
            <person name="Hiltunen Thoren M."/>
            <person name="Johannesson H."/>
        </authorList>
    </citation>
    <scope>NUCLEOTIDE SEQUENCE</scope>
    <source>
        <strain evidence="2">CBS 232.78</strain>
    </source>
</reference>
<organism evidence="2 3">
    <name type="scientific">Podospora didyma</name>
    <dbReference type="NCBI Taxonomy" id="330526"/>
    <lineage>
        <taxon>Eukaryota</taxon>
        <taxon>Fungi</taxon>
        <taxon>Dikarya</taxon>
        <taxon>Ascomycota</taxon>
        <taxon>Pezizomycotina</taxon>
        <taxon>Sordariomycetes</taxon>
        <taxon>Sordariomycetidae</taxon>
        <taxon>Sordariales</taxon>
        <taxon>Podosporaceae</taxon>
        <taxon>Podospora</taxon>
    </lineage>
</organism>
<keyword evidence="3" id="KW-1185">Reference proteome</keyword>
<proteinExistence type="inferred from homology"/>
<dbReference type="InterPro" id="IPR036291">
    <property type="entry name" value="NAD(P)-bd_dom_sf"/>
</dbReference>
<sequence length="274" mass="30252">MASKPWILLCPSSRGIGFSLARHLLRTTTVPMLATSRSDPQAVKQRLLDGLVTPSDDPSGRLEVVRVDVTREDTIASAARVAAALFPSSSHHLHLAFAIPGILHPEKSPEQVNYELALETFKVNTLGPLLLMKHFLDFLPRRKAHKLDLSGNAPNRLQLPRHAVWTSMSARVGSTADNQLGGWYSYRSSKAAVNSLTKSLDVQLRTRAGPNAMAMSYHPGTVKTDLSKEFWGSIANDALFEPEDAAEKMASVVSQIRLEQRGRCWDWKGEEVHP</sequence>
<comment type="similarity">
    <text evidence="1">Belongs to the short-chain dehydrogenases/reductases (SDR) family.</text>
</comment>
<protein>
    <submittedName>
        <fullName evidence="2">Uncharacterized protein</fullName>
    </submittedName>
</protein>
<comment type="caution">
    <text evidence="2">The sequence shown here is derived from an EMBL/GenBank/DDBJ whole genome shotgun (WGS) entry which is preliminary data.</text>
</comment>
<dbReference type="Proteomes" id="UP001285441">
    <property type="component" value="Unassembled WGS sequence"/>
</dbReference>
<dbReference type="InterPro" id="IPR002347">
    <property type="entry name" value="SDR_fam"/>
</dbReference>
<dbReference type="AlphaFoldDB" id="A0AAE0P499"/>
<dbReference type="PRINTS" id="PR00081">
    <property type="entry name" value="GDHRDH"/>
</dbReference>
<name>A0AAE0P499_9PEZI</name>
<dbReference type="PANTHER" id="PTHR43544:SF12">
    <property type="entry name" value="NAD(P)-BINDING ROSSMANN-FOLD SUPERFAMILY PROTEIN"/>
    <property type="match status" value="1"/>
</dbReference>
<dbReference type="GO" id="GO:0016491">
    <property type="term" value="F:oxidoreductase activity"/>
    <property type="evidence" value="ECO:0007669"/>
    <property type="project" value="TreeGrafter"/>
</dbReference>
<dbReference type="InterPro" id="IPR051468">
    <property type="entry name" value="Fungal_SecMetab_SDRs"/>
</dbReference>
<dbReference type="Gene3D" id="3.40.50.720">
    <property type="entry name" value="NAD(P)-binding Rossmann-like Domain"/>
    <property type="match status" value="1"/>
</dbReference>
<evidence type="ECO:0000256" key="1">
    <source>
        <dbReference type="ARBA" id="ARBA00006484"/>
    </source>
</evidence>
<dbReference type="SUPFAM" id="SSF51735">
    <property type="entry name" value="NAD(P)-binding Rossmann-fold domains"/>
    <property type="match status" value="1"/>
</dbReference>
<evidence type="ECO:0000313" key="3">
    <source>
        <dbReference type="Proteomes" id="UP001285441"/>
    </source>
</evidence>